<keyword evidence="15" id="KW-0964">Secreted</keyword>
<feature type="binding site" evidence="12">
    <location>
        <position position="67"/>
    </location>
    <ligand>
        <name>Ca(2+)</name>
        <dbReference type="ChEBI" id="CHEBI:29108"/>
        <label>1</label>
    </ligand>
</feature>
<evidence type="ECO:0000256" key="9">
    <source>
        <dbReference type="ARBA" id="ARBA00023157"/>
    </source>
</evidence>
<dbReference type="GO" id="GO:0006979">
    <property type="term" value="P:response to oxidative stress"/>
    <property type="evidence" value="ECO:0007669"/>
    <property type="project" value="UniProtKB-UniRule"/>
</dbReference>
<keyword evidence="5 15" id="KW-0349">Heme</keyword>
<feature type="binding site" evidence="12">
    <location>
        <position position="242"/>
    </location>
    <ligand>
        <name>Ca(2+)</name>
        <dbReference type="ChEBI" id="CHEBI:29108"/>
        <label>2</label>
    </ligand>
</feature>
<dbReference type="GO" id="GO:0046872">
    <property type="term" value="F:metal ion binding"/>
    <property type="evidence" value="ECO:0007669"/>
    <property type="project" value="UniProtKB-UniRule"/>
</dbReference>
<keyword evidence="6 12" id="KW-0479">Metal-binding</keyword>
<feature type="disulfide bond" evidence="14">
    <location>
        <begin position="199"/>
        <end position="226"/>
    </location>
</feature>
<feature type="binding site" evidence="12">
    <location>
        <position position="70"/>
    </location>
    <ligand>
        <name>Ca(2+)</name>
        <dbReference type="ChEBI" id="CHEBI:29108"/>
        <label>1</label>
    </ligand>
</feature>
<dbReference type="PANTHER" id="PTHR31517">
    <property type="match status" value="1"/>
</dbReference>
<evidence type="ECO:0000256" key="4">
    <source>
        <dbReference type="ARBA" id="ARBA00022559"/>
    </source>
</evidence>
<keyword evidence="15" id="KW-0732">Signal</keyword>
<feature type="binding site" description="axial binding residue" evidence="12">
    <location>
        <position position="192"/>
    </location>
    <ligand>
        <name>heme b</name>
        <dbReference type="ChEBI" id="CHEBI:60344"/>
    </ligand>
    <ligandPart>
        <name>Fe</name>
        <dbReference type="ChEBI" id="CHEBI:18248"/>
    </ligandPart>
</feature>
<keyword evidence="9 14" id="KW-1015">Disulfide bond</keyword>
<keyword evidence="8 12" id="KW-0408">Iron</keyword>
<evidence type="ECO:0000256" key="7">
    <source>
        <dbReference type="ARBA" id="ARBA00023002"/>
    </source>
</evidence>
<evidence type="ECO:0000256" key="3">
    <source>
        <dbReference type="ARBA" id="ARBA00012313"/>
    </source>
</evidence>
<feature type="site" description="Transition state stabilizer" evidence="13">
    <location>
        <position position="62"/>
    </location>
</feature>
<evidence type="ECO:0000256" key="13">
    <source>
        <dbReference type="PIRSR" id="PIRSR600823-4"/>
    </source>
</evidence>
<keyword evidence="12 15" id="KW-0106">Calcium</keyword>
<dbReference type="RefSeq" id="XP_015867093.3">
    <property type="nucleotide sequence ID" value="XM_016011607.4"/>
</dbReference>
<proteinExistence type="inferred from homology"/>
<dbReference type="GO" id="GO:0005576">
    <property type="term" value="C:extracellular region"/>
    <property type="evidence" value="ECO:0007669"/>
    <property type="project" value="UniProtKB-SubCell"/>
</dbReference>
<evidence type="ECO:0000256" key="2">
    <source>
        <dbReference type="ARBA" id="ARBA00002322"/>
    </source>
</evidence>
<gene>
    <name evidence="18" type="primary">LOC107404629</name>
</gene>
<feature type="chain" id="PRO_5044990262" description="Peroxidase" evidence="15">
    <location>
        <begin position="23"/>
        <end position="320"/>
    </location>
</feature>
<dbReference type="InterPro" id="IPR033905">
    <property type="entry name" value="Secretory_peroxidase"/>
</dbReference>
<evidence type="ECO:0000256" key="1">
    <source>
        <dbReference type="ARBA" id="ARBA00000189"/>
    </source>
</evidence>
<comment type="function">
    <text evidence="2">Removal of H(2)O(2), oxidation of toxic reductants, biosynthesis and degradation of lignin, suberization, auxin catabolism, response to environmental stresses such as wounding, pathogen attack and oxidative stress. These functions might be dependent on each isozyme/isoform in each plant tissue.</text>
</comment>
<reference evidence="18" key="2">
    <citation type="submission" date="2025-08" db="UniProtKB">
        <authorList>
            <consortium name="RefSeq"/>
        </authorList>
    </citation>
    <scope>IDENTIFICATION</scope>
    <source>
        <tissue evidence="18">Seedling</tissue>
    </source>
</reference>
<dbReference type="GO" id="GO:0140825">
    <property type="term" value="F:lactoperoxidase activity"/>
    <property type="evidence" value="ECO:0007669"/>
    <property type="project" value="UniProtKB-EC"/>
</dbReference>
<protein>
    <recommendedName>
        <fullName evidence="3 15">Peroxidase</fullName>
        <ecNumber evidence="3 15">1.11.1.7</ecNumber>
    </recommendedName>
</protein>
<evidence type="ECO:0000256" key="12">
    <source>
        <dbReference type="PIRSR" id="PIRSR600823-3"/>
    </source>
</evidence>
<evidence type="ECO:0000256" key="14">
    <source>
        <dbReference type="PIRSR" id="PIRSR600823-5"/>
    </source>
</evidence>
<dbReference type="InterPro" id="IPR002016">
    <property type="entry name" value="Haem_peroxidase"/>
</dbReference>
<evidence type="ECO:0000259" key="16">
    <source>
        <dbReference type="PROSITE" id="PS50873"/>
    </source>
</evidence>
<feature type="disulfide bond" evidence="14">
    <location>
        <begin position="35"/>
        <end position="114"/>
    </location>
</feature>
<comment type="catalytic activity">
    <reaction evidence="1 15">
        <text>2 a phenolic donor + H2O2 = 2 a phenolic radical donor + 2 H2O</text>
        <dbReference type="Rhea" id="RHEA:56136"/>
        <dbReference type="ChEBI" id="CHEBI:15377"/>
        <dbReference type="ChEBI" id="CHEBI:16240"/>
        <dbReference type="ChEBI" id="CHEBI:139520"/>
        <dbReference type="ChEBI" id="CHEBI:139521"/>
        <dbReference type="EC" id="1.11.1.7"/>
    </reaction>
</comment>
<dbReference type="Pfam" id="PF00141">
    <property type="entry name" value="peroxidase"/>
    <property type="match status" value="1"/>
</dbReference>
<feature type="binding site" evidence="12">
    <location>
        <position position="88"/>
    </location>
    <ligand>
        <name>Ca(2+)</name>
        <dbReference type="ChEBI" id="CHEBI:29108"/>
        <label>1</label>
    </ligand>
</feature>
<name>A0A6P3YYJ8_ZIZJJ</name>
<feature type="binding site" evidence="12">
    <location>
        <position position="76"/>
    </location>
    <ligand>
        <name>Ca(2+)</name>
        <dbReference type="ChEBI" id="CHEBI:29108"/>
        <label>1</label>
    </ligand>
</feature>
<dbReference type="InterPro" id="IPR000823">
    <property type="entry name" value="Peroxidase_pln"/>
</dbReference>
<dbReference type="GO" id="GO:0020037">
    <property type="term" value="F:heme binding"/>
    <property type="evidence" value="ECO:0007669"/>
    <property type="project" value="UniProtKB-UniRule"/>
</dbReference>
<feature type="binding site" evidence="12">
    <location>
        <position position="72"/>
    </location>
    <ligand>
        <name>Ca(2+)</name>
        <dbReference type="ChEBI" id="CHEBI:29108"/>
        <label>1</label>
    </ligand>
</feature>
<feature type="domain" description="Plant heme peroxidase family profile" evidence="16">
    <location>
        <begin position="25"/>
        <end position="319"/>
    </location>
</feature>
<dbReference type="GO" id="GO:0042744">
    <property type="term" value="P:hydrogen peroxide catabolic process"/>
    <property type="evidence" value="ECO:0007669"/>
    <property type="project" value="UniProtKB-KW"/>
</dbReference>
<dbReference type="SUPFAM" id="SSF48113">
    <property type="entry name" value="Heme-dependent peroxidases"/>
    <property type="match status" value="1"/>
</dbReference>
<comment type="similarity">
    <text evidence="15">Belongs to the peroxidase family. Classical plant (class III) peroxidase subfamily.</text>
</comment>
<dbReference type="InterPro" id="IPR010255">
    <property type="entry name" value="Haem_peroxidase_sf"/>
</dbReference>
<evidence type="ECO:0000256" key="8">
    <source>
        <dbReference type="ARBA" id="ARBA00023004"/>
    </source>
</evidence>
<comment type="subcellular location">
    <subcellularLocation>
        <location evidence="15">Secreted</location>
    </subcellularLocation>
</comment>
<keyword evidence="4 15" id="KW-0575">Peroxidase</keyword>
<dbReference type="Gene3D" id="1.10.420.10">
    <property type="entry name" value="Peroxidase, domain 2"/>
    <property type="match status" value="1"/>
</dbReference>
<sequence>MGLIKEFLAMVSFVWVFGCSCASGLLEHQFYRNSCGAAEMIVKEEVKTSVLTDPSTAAALLRLAFHDCQVDGCDASILLGEPNSLPMELKSDKNFGIRKMGIIDMIKTSLEQHCPQTVSCADIIQLAAREAIYLSGGPYIQVLTGRRDSVSASKQRADKQLPASDISIDEFIRIFGENNISLEEGVALIGAHTLGRTHCRNIIDRLQPRTDPTLSPVFSLLLKTVCSNPYLSDITFAQNDATVFVFDNRYFLDIQDGRGLLKIDSEVARDPRTRPYVVMFGRDMMRFFDLFTSGFLRLSSSKVLVGEEGEIRKDCRFRNK</sequence>
<evidence type="ECO:0000313" key="18">
    <source>
        <dbReference type="RefSeq" id="XP_015867093.3"/>
    </source>
</evidence>
<dbReference type="PROSITE" id="PS51257">
    <property type="entry name" value="PROKAR_LIPOPROTEIN"/>
    <property type="match status" value="1"/>
</dbReference>
<keyword evidence="7 15" id="KW-0560">Oxidoreductase</keyword>
<reference evidence="17" key="1">
    <citation type="submission" date="2025-05" db="UniProtKB">
        <authorList>
            <consortium name="RefSeq"/>
        </authorList>
    </citation>
    <scope>NUCLEOTIDE SEQUENCE [LARGE SCALE GENOMIC DNA]</scope>
</reference>
<dbReference type="GeneID" id="107404629"/>
<evidence type="ECO:0000256" key="5">
    <source>
        <dbReference type="ARBA" id="ARBA00022617"/>
    </source>
</evidence>
<dbReference type="InParanoid" id="A0A6P3YYJ8"/>
<feature type="disulfide bond" evidence="14">
    <location>
        <begin position="68"/>
        <end position="73"/>
    </location>
</feature>
<evidence type="ECO:0000256" key="6">
    <source>
        <dbReference type="ARBA" id="ARBA00022723"/>
    </source>
</evidence>
<dbReference type="AlphaFoldDB" id="A0A6P3YYJ8"/>
<dbReference type="PANTHER" id="PTHR31517:SF81">
    <property type="entry name" value="PEROXIDASE"/>
    <property type="match status" value="1"/>
</dbReference>
<feature type="binding site" evidence="11">
    <location>
        <position position="162"/>
    </location>
    <ligand>
        <name>substrate</name>
    </ligand>
</feature>
<evidence type="ECO:0000256" key="15">
    <source>
        <dbReference type="RuleBase" id="RU362060"/>
    </source>
</evidence>
<dbReference type="Gene3D" id="1.10.520.10">
    <property type="match status" value="1"/>
</dbReference>
<dbReference type="Proteomes" id="UP001652623">
    <property type="component" value="Chromosome 1"/>
</dbReference>
<dbReference type="CDD" id="cd00693">
    <property type="entry name" value="secretory_peroxidase"/>
    <property type="match status" value="1"/>
</dbReference>
<dbReference type="PRINTS" id="PR00458">
    <property type="entry name" value="PEROXIDASE"/>
</dbReference>
<comment type="cofactor">
    <cofactor evidence="12 15">
        <name>heme b</name>
        <dbReference type="ChEBI" id="CHEBI:60344"/>
    </cofactor>
    <text evidence="12 15">Binds 1 heme b (iron(II)-protoporphyrin IX) group per subunit.</text>
</comment>
<evidence type="ECO:0000313" key="17">
    <source>
        <dbReference type="Proteomes" id="UP001652623"/>
    </source>
</evidence>
<evidence type="ECO:0000256" key="10">
    <source>
        <dbReference type="PIRSR" id="PIRSR600823-1"/>
    </source>
</evidence>
<organism evidence="17 18">
    <name type="scientific">Ziziphus jujuba</name>
    <name type="common">Chinese jujube</name>
    <name type="synonym">Ziziphus sativa</name>
    <dbReference type="NCBI Taxonomy" id="326968"/>
    <lineage>
        <taxon>Eukaryota</taxon>
        <taxon>Viridiplantae</taxon>
        <taxon>Streptophyta</taxon>
        <taxon>Embryophyta</taxon>
        <taxon>Tracheophyta</taxon>
        <taxon>Spermatophyta</taxon>
        <taxon>Magnoliopsida</taxon>
        <taxon>eudicotyledons</taxon>
        <taxon>Gunneridae</taxon>
        <taxon>Pentapetalae</taxon>
        <taxon>rosids</taxon>
        <taxon>fabids</taxon>
        <taxon>Rosales</taxon>
        <taxon>Rhamnaceae</taxon>
        <taxon>Paliureae</taxon>
        <taxon>Ziziphus</taxon>
    </lineage>
</organism>
<feature type="signal peptide" evidence="15">
    <location>
        <begin position="1"/>
        <end position="22"/>
    </location>
</feature>
<feature type="disulfide bond" evidence="14">
    <location>
        <begin position="120"/>
        <end position="315"/>
    </location>
</feature>
<feature type="binding site" evidence="12">
    <location>
        <position position="193"/>
    </location>
    <ligand>
        <name>Ca(2+)</name>
        <dbReference type="ChEBI" id="CHEBI:29108"/>
        <label>2</label>
    </ligand>
</feature>
<dbReference type="PRINTS" id="PR00461">
    <property type="entry name" value="PLPEROXIDASE"/>
</dbReference>
<feature type="active site" description="Proton acceptor" evidence="10">
    <location>
        <position position="66"/>
    </location>
</feature>
<keyword evidence="17" id="KW-1185">Reference proteome</keyword>
<feature type="binding site" evidence="12">
    <location>
        <position position="247"/>
    </location>
    <ligand>
        <name>Ca(2+)</name>
        <dbReference type="ChEBI" id="CHEBI:29108"/>
        <label>2</label>
    </ligand>
</feature>
<dbReference type="InterPro" id="IPR019794">
    <property type="entry name" value="Peroxidases_AS"/>
</dbReference>
<dbReference type="KEGG" id="zju:107404629"/>
<comment type="cofactor">
    <cofactor evidence="12 15">
        <name>Ca(2+)</name>
        <dbReference type="ChEBI" id="CHEBI:29108"/>
    </cofactor>
    <text evidence="12 15">Binds 2 calcium ions per subunit.</text>
</comment>
<dbReference type="EC" id="1.11.1.7" evidence="3 15"/>
<evidence type="ECO:0000256" key="11">
    <source>
        <dbReference type="PIRSR" id="PIRSR600823-2"/>
    </source>
</evidence>
<dbReference type="PROSITE" id="PS50873">
    <property type="entry name" value="PEROXIDASE_4"/>
    <property type="match status" value="1"/>
</dbReference>
<accession>A0A6P3YYJ8</accession>
<keyword evidence="15" id="KW-0376">Hydrogen peroxide</keyword>
<dbReference type="PROSITE" id="PS00436">
    <property type="entry name" value="PEROXIDASE_2"/>
    <property type="match status" value="1"/>
</dbReference>
<feature type="binding site" evidence="12">
    <location>
        <position position="74"/>
    </location>
    <ligand>
        <name>Ca(2+)</name>
        <dbReference type="ChEBI" id="CHEBI:29108"/>
        <label>1</label>
    </ligand>
</feature>